<dbReference type="OrthoDB" id="9791276at2"/>
<sequence>MNTSTDRFSVTADPYRWPYDSHVAPAKVALIIIDMQRDFCGEGGFLHAQGIDIGPARNTIEPISRVLNLARRVPGMWVIHTREGHRPELVDLSPPKLWRSQQVCDGIGSEGPLGKLLVRGEPGSEIIPELTPALGEPVIDKPGKGAFYATDFEHILRTCGITHLILAGLTTDVCVHSTLREACDRGFECLMLSDGTMATEQKHYEASLTMTTMQGGLFGCVASSAQLLEALEPLAE</sequence>
<keyword evidence="1 3" id="KW-0378">Hydrolase</keyword>
<dbReference type="Gene3D" id="3.40.50.850">
    <property type="entry name" value="Isochorismatase-like"/>
    <property type="match status" value="1"/>
</dbReference>
<dbReference type="KEGG" id="hmi:soil367_16640"/>
<evidence type="ECO:0000313" key="3">
    <source>
        <dbReference type="EMBL" id="QCF27422.1"/>
    </source>
</evidence>
<dbReference type="Pfam" id="PF00857">
    <property type="entry name" value="Isochorismatase"/>
    <property type="match status" value="1"/>
</dbReference>
<dbReference type="InterPro" id="IPR036380">
    <property type="entry name" value="Isochorismatase-like_sf"/>
</dbReference>
<evidence type="ECO:0000256" key="1">
    <source>
        <dbReference type="ARBA" id="ARBA00022801"/>
    </source>
</evidence>
<evidence type="ECO:0000313" key="4">
    <source>
        <dbReference type="Proteomes" id="UP000298049"/>
    </source>
</evidence>
<dbReference type="SUPFAM" id="SSF52499">
    <property type="entry name" value="Isochorismatase-like hydrolases"/>
    <property type="match status" value="1"/>
</dbReference>
<dbReference type="Proteomes" id="UP000298049">
    <property type="component" value="Chromosome"/>
</dbReference>
<reference evidence="3 4" key="1">
    <citation type="submission" date="2018-07" db="EMBL/GenBank/DDBJ databases">
        <title>Marsedoiliclastica nanhaica gen. nov. sp. nov., a novel marine hydrocarbonoclastic bacterium isolated from an in-situ enriched hydrocarbon-degrading consortium in deep-sea sediment.</title>
        <authorList>
            <person name="Dong C."/>
            <person name="Ma T."/>
            <person name="Liu R."/>
            <person name="Shao Z."/>
        </authorList>
    </citation>
    <scope>NUCLEOTIDE SEQUENCE [LARGE SCALE GENOMIC DNA]</scope>
    <source>
        <strain evidence="4">soil36-7</strain>
    </source>
</reference>
<dbReference type="AlphaFoldDB" id="A0A4P7XLW8"/>
<dbReference type="InterPro" id="IPR050272">
    <property type="entry name" value="Isochorismatase-like_hydrls"/>
</dbReference>
<dbReference type="GO" id="GO:0016787">
    <property type="term" value="F:hydrolase activity"/>
    <property type="evidence" value="ECO:0007669"/>
    <property type="project" value="UniProtKB-KW"/>
</dbReference>
<keyword evidence="4" id="KW-1185">Reference proteome</keyword>
<dbReference type="InterPro" id="IPR000868">
    <property type="entry name" value="Isochorismatase-like_dom"/>
</dbReference>
<dbReference type="PANTHER" id="PTHR43540">
    <property type="entry name" value="PEROXYUREIDOACRYLATE/UREIDOACRYLATE AMIDOHYDROLASE-RELATED"/>
    <property type="match status" value="1"/>
</dbReference>
<protein>
    <submittedName>
        <fullName evidence="3">Cysteine hydrolase</fullName>
    </submittedName>
</protein>
<organism evidence="3 4">
    <name type="scientific">Hydrocarboniclastica marina</name>
    <dbReference type="NCBI Taxonomy" id="2259620"/>
    <lineage>
        <taxon>Bacteria</taxon>
        <taxon>Pseudomonadati</taxon>
        <taxon>Pseudomonadota</taxon>
        <taxon>Gammaproteobacteria</taxon>
        <taxon>Alteromonadales</taxon>
        <taxon>Alteromonadaceae</taxon>
        <taxon>Hydrocarboniclastica</taxon>
    </lineage>
</organism>
<gene>
    <name evidence="3" type="ORF">soil367_16640</name>
</gene>
<dbReference type="PANTHER" id="PTHR43540:SF9">
    <property type="entry name" value="FAMILY HYDROLASE, PUTATIVE (AFU_ORTHOLOGUE AFUA_2G08700)-RELATED"/>
    <property type="match status" value="1"/>
</dbReference>
<evidence type="ECO:0000259" key="2">
    <source>
        <dbReference type="Pfam" id="PF00857"/>
    </source>
</evidence>
<dbReference type="CDD" id="cd00431">
    <property type="entry name" value="cysteine_hydrolases"/>
    <property type="match status" value="1"/>
</dbReference>
<accession>A0A4P7XLW8</accession>
<dbReference type="EMBL" id="CP031093">
    <property type="protein sequence ID" value="QCF27422.1"/>
    <property type="molecule type" value="Genomic_DNA"/>
</dbReference>
<feature type="domain" description="Isochorismatase-like" evidence="2">
    <location>
        <begin position="29"/>
        <end position="213"/>
    </location>
</feature>
<dbReference type="RefSeq" id="WP_136550132.1">
    <property type="nucleotide sequence ID" value="NZ_CP031093.1"/>
</dbReference>
<name>A0A4P7XLW8_9ALTE</name>
<proteinExistence type="predicted"/>